<feature type="compositionally biased region" description="Polar residues" evidence="2">
    <location>
        <begin position="142"/>
        <end position="156"/>
    </location>
</feature>
<accession>A0AAD5VJF2</accession>
<feature type="compositionally biased region" description="Basic and acidic residues" evidence="2">
    <location>
        <begin position="68"/>
        <end position="78"/>
    </location>
</feature>
<feature type="compositionally biased region" description="Polar residues" evidence="2">
    <location>
        <begin position="773"/>
        <end position="787"/>
    </location>
</feature>
<name>A0AAD5VJF2_9AGAR</name>
<keyword evidence="1" id="KW-0863">Zinc-finger</keyword>
<dbReference type="PROSITE" id="PS50157">
    <property type="entry name" value="ZINC_FINGER_C2H2_2"/>
    <property type="match status" value="1"/>
</dbReference>
<protein>
    <recommendedName>
        <fullName evidence="4">C2H2-type domain-containing protein</fullName>
    </recommendedName>
</protein>
<proteinExistence type="predicted"/>
<evidence type="ECO:0000259" key="4">
    <source>
        <dbReference type="PROSITE" id="PS50157"/>
    </source>
</evidence>
<sequence>MCIELYGSKLVTLTLSFVLILLLQMPAATPKHPCISECGKFYSKASRLSDHQKQCHYILRNRQRLHEIRKSQKGKQPEHATASSNRGGESSQLVEQPPTFEHVTGDSFNVNQLTEPLLSNAQEIRDPIHIESPTELPLSHLPNENENISGPLTTASGRPRCNHRLPRRFEDILPVPPTGPVADCAQTSVNPAESAPSRRVTLVVWEYLRTAVNRFGLCDLSNTHSSYRNAQRMPSTYNQLSEEAPGSDKPSFWPFPNKSIQLFMSWLNDGNTTKSKSEADRLVRNCILSPDFNPRDMVGFSAHRENRRMDREGAKSDLRSWFMESSVNIQVPTASPAPDPPIFSIPGLLHRDLTEVIRNAFSDHLAHLLHYSPFKLFHKSSSDSSQSQHIYGEVYSSDAFIEEYKHVQRHGELPPDDPHCKREKSVAALMFLSDATQLTDFGNAKAWPIYLMLGNLSKYVRSDVSSGAMHHLAYIPSLPESFKAFASRLYSGSWRSQESNVMAHCRRELMHAVWHSLLDEKFLHAYRYGIVIRCIDGVERRIYPRIFSYSADYPEKALLATIRDKGLFPCPRCLVHRSELHNLGQRRDRKTRMEKLRVGVSAVPTVNAFVDRLGTTFNPSKMLTVDLLHEVELGTWKMLFSHLVRILHASSDRLVTELNERFKLVPMFGNSGAGIRRFPPNVSEMKRMAARDFEDLLQCALPCFEGLLPLPHNRRLMKLLYRFAEWHALAKLRMHSDETLDLLAELTTEVGHLLQHFRKDTASDLESCRRQDSQGSSSTQPAHENVQKPLNLSTIKCHFMGDYEDHIRRFGTTDSYSTQLGEQSHCVVKRLYGMTNKKNATRQIGAKYLQQQVFRAQEDQERREAQKPEYLDKHHIISHSTDEPVNLFEFVRDNAADPAKKGFISKLKDHILGRLMNRKFDGDMHDEFTSADRNSIRIRNNHIFRHHTIHVNYTTYDIRRDYDTVNPRNRPFCMIASPDTATDPNAHPFWYAAVIGVFHAEVQHTGAGSQDFTWKTVEFLWVRWLGIEPDYSSGRRLAKLPKFGFVPDSDDYAFSFLDPAEVIRGCHLIPAFIEGRTSELMPYSGLTEARATGEEDDWTNYYVNIFVDRNMYLRHIGLGIGHQPGTAAGPGTCNSAIHNDVDAEDGDIGISYDNDDDEVMENEAYCDTESDEEASEPEGADQLEEEDEDEGLSDGSNDLGYDDL</sequence>
<dbReference type="AlphaFoldDB" id="A0AAD5VJF2"/>
<dbReference type="InterPro" id="IPR041078">
    <property type="entry name" value="Plavaka"/>
</dbReference>
<feature type="region of interest" description="Disordered" evidence="2">
    <location>
        <begin position="68"/>
        <end position="94"/>
    </location>
</feature>
<evidence type="ECO:0000313" key="5">
    <source>
        <dbReference type="EMBL" id="KAJ3560283.1"/>
    </source>
</evidence>
<feature type="chain" id="PRO_5042060897" description="C2H2-type domain-containing protein" evidence="3">
    <location>
        <begin position="31"/>
        <end position="1204"/>
    </location>
</feature>
<evidence type="ECO:0000256" key="3">
    <source>
        <dbReference type="SAM" id="SignalP"/>
    </source>
</evidence>
<feature type="compositionally biased region" description="Acidic residues" evidence="2">
    <location>
        <begin position="1142"/>
        <end position="1192"/>
    </location>
</feature>
<feature type="domain" description="C2H2-type" evidence="4">
    <location>
        <begin position="32"/>
        <end position="61"/>
    </location>
</feature>
<feature type="region of interest" description="Disordered" evidence="2">
    <location>
        <begin position="1131"/>
        <end position="1204"/>
    </location>
</feature>
<keyword evidence="6" id="KW-1185">Reference proteome</keyword>
<gene>
    <name evidence="5" type="ORF">NP233_g10939</name>
</gene>
<organism evidence="5 6">
    <name type="scientific">Leucocoprinus birnbaumii</name>
    <dbReference type="NCBI Taxonomy" id="56174"/>
    <lineage>
        <taxon>Eukaryota</taxon>
        <taxon>Fungi</taxon>
        <taxon>Dikarya</taxon>
        <taxon>Basidiomycota</taxon>
        <taxon>Agaricomycotina</taxon>
        <taxon>Agaricomycetes</taxon>
        <taxon>Agaricomycetidae</taxon>
        <taxon>Agaricales</taxon>
        <taxon>Agaricineae</taxon>
        <taxon>Agaricaceae</taxon>
        <taxon>Leucocoprinus</taxon>
    </lineage>
</organism>
<dbReference type="Pfam" id="PF18759">
    <property type="entry name" value="Plavaka"/>
    <property type="match status" value="1"/>
</dbReference>
<keyword evidence="1" id="KW-0479">Metal-binding</keyword>
<keyword evidence="3" id="KW-0732">Signal</keyword>
<evidence type="ECO:0000256" key="1">
    <source>
        <dbReference type="PROSITE-ProRule" id="PRU00042"/>
    </source>
</evidence>
<reference evidence="5" key="1">
    <citation type="submission" date="2022-07" db="EMBL/GenBank/DDBJ databases">
        <title>Genome Sequence of Leucocoprinus birnbaumii.</title>
        <authorList>
            <person name="Buettner E."/>
        </authorList>
    </citation>
    <scope>NUCLEOTIDE SEQUENCE</scope>
    <source>
        <strain evidence="5">VT141</strain>
    </source>
</reference>
<dbReference type="PROSITE" id="PS00028">
    <property type="entry name" value="ZINC_FINGER_C2H2_1"/>
    <property type="match status" value="1"/>
</dbReference>
<dbReference type="EMBL" id="JANIEX010001202">
    <property type="protein sequence ID" value="KAJ3560283.1"/>
    <property type="molecule type" value="Genomic_DNA"/>
</dbReference>
<feature type="unsure residue" description="D or N" evidence="5">
    <location>
        <position position="280"/>
    </location>
</feature>
<keyword evidence="1" id="KW-0862">Zinc</keyword>
<feature type="region of interest" description="Disordered" evidence="2">
    <location>
        <begin position="136"/>
        <end position="160"/>
    </location>
</feature>
<feature type="signal peptide" evidence="3">
    <location>
        <begin position="1"/>
        <end position="30"/>
    </location>
</feature>
<feature type="compositionally biased region" description="Polar residues" evidence="2">
    <location>
        <begin position="81"/>
        <end position="94"/>
    </location>
</feature>
<dbReference type="GO" id="GO:0008270">
    <property type="term" value="F:zinc ion binding"/>
    <property type="evidence" value="ECO:0007669"/>
    <property type="project" value="UniProtKB-KW"/>
</dbReference>
<feature type="region of interest" description="Disordered" evidence="2">
    <location>
        <begin position="765"/>
        <end position="787"/>
    </location>
</feature>
<evidence type="ECO:0000256" key="2">
    <source>
        <dbReference type="SAM" id="MobiDB-lite"/>
    </source>
</evidence>
<dbReference type="Proteomes" id="UP001213000">
    <property type="component" value="Unassembled WGS sequence"/>
</dbReference>
<dbReference type="InterPro" id="IPR013087">
    <property type="entry name" value="Znf_C2H2_type"/>
</dbReference>
<evidence type="ECO:0000313" key="6">
    <source>
        <dbReference type="Proteomes" id="UP001213000"/>
    </source>
</evidence>
<comment type="caution">
    <text evidence="5">The sequence shown here is derived from an EMBL/GenBank/DDBJ whole genome shotgun (WGS) entry which is preliminary data.</text>
</comment>